<protein>
    <submittedName>
        <fullName evidence="2">CoA transferase</fullName>
    </submittedName>
</protein>
<dbReference type="PANTHER" id="PTHR48207">
    <property type="entry name" value="SUCCINATE--HYDROXYMETHYLGLUTARATE COA-TRANSFERASE"/>
    <property type="match status" value="1"/>
</dbReference>
<keyword evidence="1 2" id="KW-0808">Transferase</keyword>
<evidence type="ECO:0000256" key="1">
    <source>
        <dbReference type="ARBA" id="ARBA00022679"/>
    </source>
</evidence>
<accession>A0A7X0SLQ6</accession>
<evidence type="ECO:0000313" key="2">
    <source>
        <dbReference type="EMBL" id="MBB6731010.1"/>
    </source>
</evidence>
<dbReference type="Pfam" id="PF02515">
    <property type="entry name" value="CoA_transf_3"/>
    <property type="match status" value="1"/>
</dbReference>
<dbReference type="RefSeq" id="WP_185128663.1">
    <property type="nucleotide sequence ID" value="NZ_JACJVO010000009.1"/>
</dbReference>
<comment type="caution">
    <text evidence="2">The sequence shown here is derived from an EMBL/GenBank/DDBJ whole genome shotgun (WGS) entry which is preliminary data.</text>
</comment>
<keyword evidence="3" id="KW-1185">Reference proteome</keyword>
<name>A0A7X0SLQ6_9BACL</name>
<proteinExistence type="predicted"/>
<dbReference type="InterPro" id="IPR003673">
    <property type="entry name" value="CoA-Trfase_fam_III"/>
</dbReference>
<sequence>MKLLEDLLVLDFSQFMAGPFAAMRLSDLGARVIKVERSEGGDASRGLTLSNLKVDGDSTVFHAMNRNKESYAANLKDPDDLRKVIRLIEQADVLIENFRPGTMAKFGLDYASVRELNPRLVYASITGYGAEGPWKDKPGQDLLVQALSGIPWLNGNADQPPVPFGLSVVDMFTSANTVQGILAALIRRGRTGEGGLVETSLMEAALDLQFEVLTTHLNDGGQLPQRSRISGAHAYLGAPYGIYATRDGYLALAMGSVVRLGELLGCEPLTRYPNPSSWFDERDEIKEILASHLRSRPTGEWLALLEPADYWCAEVRTMEEALGHEGVRELDIVIEVSRRNGAKLRTTRCPIRVDGQRLGNEVAAPSLGEDTAAVDREFGLAR</sequence>
<dbReference type="Proteomes" id="UP000564644">
    <property type="component" value="Unassembled WGS sequence"/>
</dbReference>
<dbReference type="SUPFAM" id="SSF89796">
    <property type="entry name" value="CoA-transferase family III (CaiB/BaiF)"/>
    <property type="match status" value="1"/>
</dbReference>
<evidence type="ECO:0000313" key="3">
    <source>
        <dbReference type="Proteomes" id="UP000564644"/>
    </source>
</evidence>
<dbReference type="InterPro" id="IPR050483">
    <property type="entry name" value="CoA-transferase_III_domain"/>
</dbReference>
<dbReference type="PANTHER" id="PTHR48207:SF4">
    <property type="entry name" value="BLL6097 PROTEIN"/>
    <property type="match status" value="1"/>
</dbReference>
<dbReference type="AlphaFoldDB" id="A0A7X0SLQ6"/>
<dbReference type="Gene3D" id="3.30.1540.10">
    <property type="entry name" value="formyl-coa transferase, domain 3"/>
    <property type="match status" value="1"/>
</dbReference>
<dbReference type="Gene3D" id="3.40.50.10540">
    <property type="entry name" value="Crotonobetainyl-coa:carnitine coa-transferase, domain 1"/>
    <property type="match status" value="1"/>
</dbReference>
<dbReference type="InterPro" id="IPR023606">
    <property type="entry name" value="CoA-Trfase_III_dom_1_sf"/>
</dbReference>
<dbReference type="EMBL" id="JACJVO010000009">
    <property type="protein sequence ID" value="MBB6731010.1"/>
    <property type="molecule type" value="Genomic_DNA"/>
</dbReference>
<gene>
    <name evidence="2" type="ORF">H7C18_08850</name>
</gene>
<dbReference type="GO" id="GO:0008410">
    <property type="term" value="F:CoA-transferase activity"/>
    <property type="evidence" value="ECO:0007669"/>
    <property type="project" value="TreeGrafter"/>
</dbReference>
<reference evidence="2 3" key="1">
    <citation type="submission" date="2020-08" db="EMBL/GenBank/DDBJ databases">
        <title>Cohnella phylogeny.</title>
        <authorList>
            <person name="Dunlap C."/>
        </authorList>
    </citation>
    <scope>NUCLEOTIDE SEQUENCE [LARGE SCALE GENOMIC DNA]</scope>
    <source>
        <strain evidence="2 3">CBP 2801</strain>
    </source>
</reference>
<organism evidence="2 3">
    <name type="scientific">Cohnella zeiphila</name>
    <dbReference type="NCBI Taxonomy" id="2761120"/>
    <lineage>
        <taxon>Bacteria</taxon>
        <taxon>Bacillati</taxon>
        <taxon>Bacillota</taxon>
        <taxon>Bacilli</taxon>
        <taxon>Bacillales</taxon>
        <taxon>Paenibacillaceae</taxon>
        <taxon>Cohnella</taxon>
    </lineage>
</organism>
<dbReference type="InterPro" id="IPR044855">
    <property type="entry name" value="CoA-Trfase_III_dom3_sf"/>
</dbReference>